<dbReference type="VEuPathDB" id="FungiDB:An07g04370"/>
<reference evidence="1" key="1">
    <citation type="submission" date="2025-02" db="EMBL/GenBank/DDBJ databases">
        <authorList>
            <consortium name="NCBI Genome Project"/>
        </authorList>
    </citation>
    <scope>NUCLEOTIDE SEQUENCE</scope>
</reference>
<accession>A0AAJ8BZR9</accession>
<sequence length="139" mass="16024">MLATFDVYVGRGEVNVGYEITTIDIWNRREAPITPCIVALMAEFAYYRKERRHSLLIRPREFGVLPRNVKLFSPADGQCPTKKPFKPGFCSLVLGSRHHFLKYYTRRFQALLHSYPTPNSRLASPTNKSTPVRLVLPRT</sequence>
<reference evidence="1" key="2">
    <citation type="submission" date="2025-08" db="UniProtKB">
        <authorList>
            <consortium name="RefSeq"/>
        </authorList>
    </citation>
    <scope>IDENTIFICATION</scope>
</reference>
<dbReference type="AlphaFoldDB" id="A0AAJ8BZR9"/>
<name>A0AAJ8BZR9_ASPNG</name>
<dbReference type="RefSeq" id="XP_059605386.1">
    <property type="nucleotide sequence ID" value="XM_059748404.1"/>
</dbReference>
<evidence type="ECO:0000313" key="1">
    <source>
        <dbReference type="RefSeq" id="XP_059605386.1"/>
    </source>
</evidence>
<dbReference type="GeneID" id="84591368"/>
<gene>
    <name evidence="1" type="ORF">An07g04370</name>
</gene>
<protein>
    <submittedName>
        <fullName evidence="1">Uncharacterized protein</fullName>
    </submittedName>
</protein>
<dbReference type="KEGG" id="ang:An07g04370"/>
<organism evidence="1">
    <name type="scientific">Aspergillus niger</name>
    <dbReference type="NCBI Taxonomy" id="5061"/>
    <lineage>
        <taxon>Eukaryota</taxon>
        <taxon>Fungi</taxon>
        <taxon>Dikarya</taxon>
        <taxon>Ascomycota</taxon>
        <taxon>Pezizomycotina</taxon>
        <taxon>Eurotiomycetes</taxon>
        <taxon>Eurotiomycetidae</taxon>
        <taxon>Eurotiales</taxon>
        <taxon>Aspergillaceae</taxon>
        <taxon>Aspergillus</taxon>
        <taxon>Aspergillus subgen. Circumdati</taxon>
    </lineage>
</organism>
<proteinExistence type="predicted"/>